<organism evidence="2 3">
    <name type="scientific">Weissella muntiaci</name>
    <dbReference type="NCBI Taxonomy" id="2508881"/>
    <lineage>
        <taxon>Bacteria</taxon>
        <taxon>Bacillati</taxon>
        <taxon>Bacillota</taxon>
        <taxon>Bacilli</taxon>
        <taxon>Lactobacillales</taxon>
        <taxon>Lactobacillaceae</taxon>
        <taxon>Weissella</taxon>
    </lineage>
</organism>
<dbReference type="RefSeq" id="WP_148622015.1">
    <property type="nucleotide sequence ID" value="NZ_SDGZ01000008.1"/>
</dbReference>
<keyword evidence="1" id="KW-0812">Transmembrane</keyword>
<sequence length="701" mass="77826">MSRVWRILGAVGLFSIFTLGMLWFFNGRQVHTSDSNTKTITMTAVNYNTKVVNLSGGQKNENIDTDKNGVFVLTDLVIDKEYTVKGSSFEAKFKINKKGAVKIFEGSLIAGASVAVNGVNYLTQPNVIDIRSLKDNVELVDDNVISVKNYDHKIKNGEVLMLPKIPGQPKNIVGKVTHVHGQKTQKVSLEPVSLSDVYQTISTNEAENVTMDNAQARSWDGSSTGDASTVYAAQQPTVTLSTKNGNTKLAVHVDLDKTNKDDSLSKDENKGYVKNSGQLDEELDLRMEKFKFNVKHPQNTILDISSEYTSDLKYDLSIGGQIIKKDRLIAMIDVPIEEIPALEVQVPLYLHYEADGTIKLQLDYKNSLMVTAGVKDSKAYASITPTQSSNVDADATLSGTVGLHVAPTLRLAFISPKISYKYGGFAEYKQDKGINNLLRLDGSANLKYSQSNSNDHKNNSKELISGYLYTILTSPTVNWFMGNETNIDIGPFEFYEGESNKNIDDPKNNGESDFSKLLSKIGNKIYNFSYGIGGWSTQMLINQDGTFYGEYFDSDMGDTSTDYPNGTTQLSTFNGKFSEFKKESDTQYSMIVEDLKYPEIGKEAVDNGTKYVSANPYGLAKGDKFIVYLPGESTSNKPEELYDWIRHTSQDFNSETDSFSQRFTNVVLYDENQQFGWSATGQMDMTLIGSFSQDGNFTPIK</sequence>
<keyword evidence="3" id="KW-1185">Reference proteome</keyword>
<dbReference type="Proteomes" id="UP000371977">
    <property type="component" value="Unassembled WGS sequence"/>
</dbReference>
<dbReference type="AlphaFoldDB" id="A0A6C2CB36"/>
<evidence type="ECO:0000313" key="2">
    <source>
        <dbReference type="EMBL" id="TYC50543.1"/>
    </source>
</evidence>
<name>A0A6C2CB36_9LACO</name>
<proteinExistence type="predicted"/>
<keyword evidence="1" id="KW-1133">Transmembrane helix</keyword>
<accession>A0A6C2CB36</accession>
<comment type="caution">
    <text evidence="2">The sequence shown here is derived from an EMBL/GenBank/DDBJ whole genome shotgun (WGS) entry which is preliminary data.</text>
</comment>
<feature type="transmembrane region" description="Helical" evidence="1">
    <location>
        <begin position="7"/>
        <end position="25"/>
    </location>
</feature>
<protein>
    <submittedName>
        <fullName evidence="2">Uncharacterized protein</fullName>
    </submittedName>
</protein>
<evidence type="ECO:0000313" key="3">
    <source>
        <dbReference type="Proteomes" id="UP000371977"/>
    </source>
</evidence>
<evidence type="ECO:0000256" key="1">
    <source>
        <dbReference type="SAM" id="Phobius"/>
    </source>
</evidence>
<gene>
    <name evidence="2" type="ORF">ESZ50_02420</name>
</gene>
<dbReference type="OrthoDB" id="9761532at2"/>
<keyword evidence="1" id="KW-0472">Membrane</keyword>
<dbReference type="EMBL" id="SDGZ01000008">
    <property type="protein sequence ID" value="TYC50543.1"/>
    <property type="molecule type" value="Genomic_DNA"/>
</dbReference>
<reference evidence="2 3" key="1">
    <citation type="submission" date="2019-01" db="EMBL/GenBank/DDBJ databases">
        <title>Weissella sp. nov., a novel lactic acid bacterium isolated from animal feces.</title>
        <authorList>
            <person name="Wang L.-T."/>
        </authorList>
    </citation>
    <scope>NUCLEOTIDE SEQUENCE [LARGE SCALE GENOMIC DNA]</scope>
    <source>
        <strain evidence="2 3">8H-2</strain>
    </source>
</reference>